<evidence type="ECO:0000313" key="2">
    <source>
        <dbReference type="Proteomes" id="UP000016960"/>
    </source>
</evidence>
<reference evidence="1 2" key="1">
    <citation type="submission" date="2013-05" db="EMBL/GenBank/DDBJ databases">
        <title>Draft genome sequence of Rubidibacter lacunae KORDI 51-2.</title>
        <authorList>
            <person name="Choi D.H."/>
            <person name="Noh J.H."/>
            <person name="Kwon K.-K."/>
            <person name="Lee J.-H."/>
            <person name="Ryu J.-Y."/>
        </authorList>
    </citation>
    <scope>NUCLEOTIDE SEQUENCE [LARGE SCALE GENOMIC DNA]</scope>
    <source>
        <strain evidence="1 2">KORDI 51-2</strain>
    </source>
</reference>
<keyword evidence="2" id="KW-1185">Reference proteome</keyword>
<proteinExistence type="predicted"/>
<comment type="caution">
    <text evidence="1">The sequence shown here is derived from an EMBL/GenBank/DDBJ whole genome shotgun (WGS) entry which is preliminary data.</text>
</comment>
<protein>
    <submittedName>
        <fullName evidence="1">Uncharacterized protein</fullName>
    </submittedName>
</protein>
<dbReference type="InParanoid" id="U5DGV8"/>
<name>U5DGV8_9CHRO</name>
<organism evidence="1 2">
    <name type="scientific">Rubidibacter lacunae KORDI 51-2</name>
    <dbReference type="NCBI Taxonomy" id="582515"/>
    <lineage>
        <taxon>Bacteria</taxon>
        <taxon>Bacillati</taxon>
        <taxon>Cyanobacteriota</taxon>
        <taxon>Cyanophyceae</taxon>
        <taxon>Oscillatoriophycideae</taxon>
        <taxon>Chroococcales</taxon>
        <taxon>Aphanothecaceae</taxon>
        <taxon>Rubidibacter</taxon>
    </lineage>
</organism>
<gene>
    <name evidence="1" type="ORF">KR51_00037720</name>
</gene>
<dbReference type="AlphaFoldDB" id="U5DGV8"/>
<evidence type="ECO:0000313" key="1">
    <source>
        <dbReference type="EMBL" id="ERN39794.1"/>
    </source>
</evidence>
<accession>U5DGV8</accession>
<dbReference type="Proteomes" id="UP000016960">
    <property type="component" value="Unassembled WGS sequence"/>
</dbReference>
<sequence>MRTNLANPTLTIRIGFFRIWYLDGHRFVVLRSLFVQCRSPQDTECVYSSIGYLNWLDAEQRSVPL</sequence>
<dbReference type="EMBL" id="ASSJ01000097">
    <property type="protein sequence ID" value="ERN39794.1"/>
    <property type="molecule type" value="Genomic_DNA"/>
</dbReference>